<evidence type="ECO:0000256" key="1">
    <source>
        <dbReference type="ARBA" id="ARBA00008894"/>
    </source>
</evidence>
<evidence type="ECO:0000256" key="7">
    <source>
        <dbReference type="SAM" id="SignalP"/>
    </source>
</evidence>
<sequence>MAEVALSAALVSLQVALPAISLQLNRKKNDDDEDDINNKIENIIRLLKSMKAFIEDNEDLIEHSTRLRKDQVEQVRDIAYEIEDVLDEISLHSMHEFRSNKIIRKSFEVGHNMKHGYPLRGISKKITSLDRKIELIGTQMRIFPPARSQPPRDARSSGTSTARVQVSRLLLDDELVGYKKHKEEFIRQLIDGGHSPAAVGEKGLVRIAVVGPAGSGKSTFVKNVFWERKFFGQFDCHAWVHVSPYFDVKELLSGMLDQFRTSRKESYHREAGDIMTNVRNYLVEKRYVVVLDDIWRVEHYEGIMNAFPNDVYGSRIIVTTRAHDVASSFASSNRFIHNLNGLEWLDAWTLFCKKAFHDSNGECPSELKDCSNKIVKRCEGLPLAILAVGGVLSQKPNYPDVWEKFHDSLGYEIGSNSYLSGIGSMLLSGYKDLSSNLKSCFLYFSIFPEDYSVDCGRLIRLWVAERFAIETDGKTAEEVAEDYLNQLIMRNLVHVSRRNFDGRPKNCRVLNLVLKFIVQKCKDENFASVFSKQNSPNQKVRRLSVQSACTFSSMNIQKVRSMFLFSYDNSSPSAIENKFQDPRLLRISDMQGSTLTEFPKKFVHLGLLKYLNLRDTEIMVIPKSIKKLYYLETLDLKRTNVVKLPKKIRVLKNLRHLFASQKTVKNFTDFDSMRGVKVFEGIGNLTSLQTLSLVKVGKSGRIIQDLKHLSQLRKLGLTQIPEEFSRDLCESIEKMENLNCLDLSTTTKKDYLQLGELVNPPVSLQRLYLKGRLEEFPKWISSLSNLFKIVLKWSKLRYSPLNSLLDLPNLMELHLVDCYVGEELVFEHSSFQKLKKLVIEELSELHNIVIEKNAMPELQQISLSRCQNLKMPPLGISELAKVEELTLCDMNQEFIAAFRKGGAGRATVEHIPVIHSFTRNGQFSSFENLSYFPRV</sequence>
<dbReference type="InterPro" id="IPR041118">
    <property type="entry name" value="Rx_N"/>
</dbReference>
<dbReference type="Pfam" id="PF00931">
    <property type="entry name" value="NB-ARC"/>
    <property type="match status" value="1"/>
</dbReference>
<name>A0AAD2DJZ3_9LAMI</name>
<dbReference type="InterPro" id="IPR027417">
    <property type="entry name" value="P-loop_NTPase"/>
</dbReference>
<feature type="domain" description="Disease resistance N-terminal" evidence="9">
    <location>
        <begin position="35"/>
        <end position="97"/>
    </location>
</feature>
<dbReference type="InterPro" id="IPR038005">
    <property type="entry name" value="RX-like_CC"/>
</dbReference>
<evidence type="ECO:0000313" key="12">
    <source>
        <dbReference type="EMBL" id="CAI9756789.1"/>
    </source>
</evidence>
<dbReference type="Gene3D" id="3.40.50.300">
    <property type="entry name" value="P-loop containing nucleotide triphosphate hydrolases"/>
    <property type="match status" value="1"/>
</dbReference>
<dbReference type="CDD" id="cd14798">
    <property type="entry name" value="RX-CC_like"/>
    <property type="match status" value="1"/>
</dbReference>
<evidence type="ECO:0000259" key="9">
    <source>
        <dbReference type="Pfam" id="PF18052"/>
    </source>
</evidence>
<dbReference type="SUPFAM" id="SSF52540">
    <property type="entry name" value="P-loop containing nucleoside triphosphate hydrolases"/>
    <property type="match status" value="1"/>
</dbReference>
<dbReference type="Gene3D" id="3.80.10.10">
    <property type="entry name" value="Ribonuclease Inhibitor"/>
    <property type="match status" value="1"/>
</dbReference>
<protein>
    <submittedName>
        <fullName evidence="12">Uncharacterized protein</fullName>
    </submittedName>
</protein>
<dbReference type="InterPro" id="IPR044974">
    <property type="entry name" value="Disease_R_plants"/>
</dbReference>
<dbReference type="InterPro" id="IPR055414">
    <property type="entry name" value="LRR_R13L4/SHOC2-like"/>
</dbReference>
<dbReference type="EMBL" id="OU503037">
    <property type="protein sequence ID" value="CAI9756789.1"/>
    <property type="molecule type" value="Genomic_DNA"/>
</dbReference>
<dbReference type="InterPro" id="IPR058922">
    <property type="entry name" value="WHD_DRP"/>
</dbReference>
<dbReference type="GO" id="GO:0043531">
    <property type="term" value="F:ADP binding"/>
    <property type="evidence" value="ECO:0007669"/>
    <property type="project" value="InterPro"/>
</dbReference>
<evidence type="ECO:0000259" key="10">
    <source>
        <dbReference type="Pfam" id="PF23559"/>
    </source>
</evidence>
<dbReference type="Gene3D" id="1.10.8.430">
    <property type="entry name" value="Helical domain of apoptotic protease-activating factors"/>
    <property type="match status" value="1"/>
</dbReference>
<dbReference type="SUPFAM" id="SSF52058">
    <property type="entry name" value="L domain-like"/>
    <property type="match status" value="1"/>
</dbReference>
<comment type="similarity">
    <text evidence="1">Belongs to the disease resistance NB-LRR family.</text>
</comment>
<dbReference type="InterPro" id="IPR002182">
    <property type="entry name" value="NB-ARC"/>
</dbReference>
<keyword evidence="13" id="KW-1185">Reference proteome</keyword>
<evidence type="ECO:0000259" key="8">
    <source>
        <dbReference type="Pfam" id="PF00931"/>
    </source>
</evidence>
<evidence type="ECO:0000256" key="3">
    <source>
        <dbReference type="ARBA" id="ARBA00022737"/>
    </source>
</evidence>
<dbReference type="PRINTS" id="PR00364">
    <property type="entry name" value="DISEASERSIST"/>
</dbReference>
<dbReference type="InterPro" id="IPR042197">
    <property type="entry name" value="Apaf_helical"/>
</dbReference>
<evidence type="ECO:0000259" key="11">
    <source>
        <dbReference type="Pfam" id="PF23598"/>
    </source>
</evidence>
<dbReference type="Pfam" id="PF23598">
    <property type="entry name" value="LRR_14"/>
    <property type="match status" value="1"/>
</dbReference>
<dbReference type="GO" id="GO:0098542">
    <property type="term" value="P:defense response to other organism"/>
    <property type="evidence" value="ECO:0007669"/>
    <property type="project" value="TreeGrafter"/>
</dbReference>
<proteinExistence type="inferred from homology"/>
<gene>
    <name evidence="12" type="ORF">FPE_LOCUS4219</name>
</gene>
<dbReference type="Gene3D" id="1.10.10.10">
    <property type="entry name" value="Winged helix-like DNA-binding domain superfamily/Winged helix DNA-binding domain"/>
    <property type="match status" value="1"/>
</dbReference>
<dbReference type="AlphaFoldDB" id="A0AAD2DJZ3"/>
<keyword evidence="5" id="KW-0611">Plant defense</keyword>
<evidence type="ECO:0000313" key="13">
    <source>
        <dbReference type="Proteomes" id="UP000834106"/>
    </source>
</evidence>
<keyword evidence="2" id="KW-0433">Leucine-rich repeat</keyword>
<dbReference type="PANTHER" id="PTHR23155:SF1205">
    <property type="entry name" value="DISEASE RESISTANCE PROTEIN RPM1"/>
    <property type="match status" value="1"/>
</dbReference>
<keyword evidence="7" id="KW-0732">Signal</keyword>
<dbReference type="InterPro" id="IPR032675">
    <property type="entry name" value="LRR_dom_sf"/>
</dbReference>
<feature type="domain" description="Disease resistance R13L4/SHOC-2-like LRR" evidence="11">
    <location>
        <begin position="558"/>
        <end position="886"/>
    </location>
</feature>
<keyword evidence="6" id="KW-0067">ATP-binding</keyword>
<feature type="domain" description="Disease resistance protein winged helix" evidence="10">
    <location>
        <begin position="446"/>
        <end position="516"/>
    </location>
</feature>
<dbReference type="Pfam" id="PF23559">
    <property type="entry name" value="WHD_DRP"/>
    <property type="match status" value="1"/>
</dbReference>
<evidence type="ECO:0000256" key="6">
    <source>
        <dbReference type="ARBA" id="ARBA00022840"/>
    </source>
</evidence>
<reference evidence="12" key="1">
    <citation type="submission" date="2023-05" db="EMBL/GenBank/DDBJ databases">
        <authorList>
            <person name="Huff M."/>
        </authorList>
    </citation>
    <scope>NUCLEOTIDE SEQUENCE</scope>
</reference>
<evidence type="ECO:0000256" key="2">
    <source>
        <dbReference type="ARBA" id="ARBA00022614"/>
    </source>
</evidence>
<dbReference type="PANTHER" id="PTHR23155">
    <property type="entry name" value="DISEASE RESISTANCE PROTEIN RP"/>
    <property type="match status" value="1"/>
</dbReference>
<dbReference type="FunFam" id="1.10.10.10:FF:000322">
    <property type="entry name" value="Probable disease resistance protein At1g63360"/>
    <property type="match status" value="1"/>
</dbReference>
<evidence type="ECO:0000256" key="5">
    <source>
        <dbReference type="ARBA" id="ARBA00022821"/>
    </source>
</evidence>
<accession>A0AAD2DJZ3</accession>
<feature type="signal peptide" evidence="7">
    <location>
        <begin position="1"/>
        <end position="21"/>
    </location>
</feature>
<feature type="domain" description="NB-ARC" evidence="8">
    <location>
        <begin position="206"/>
        <end position="359"/>
    </location>
</feature>
<dbReference type="GO" id="GO:0005524">
    <property type="term" value="F:ATP binding"/>
    <property type="evidence" value="ECO:0007669"/>
    <property type="project" value="UniProtKB-KW"/>
</dbReference>
<keyword evidence="4" id="KW-0547">Nucleotide-binding</keyword>
<organism evidence="12 13">
    <name type="scientific">Fraxinus pennsylvanica</name>
    <dbReference type="NCBI Taxonomy" id="56036"/>
    <lineage>
        <taxon>Eukaryota</taxon>
        <taxon>Viridiplantae</taxon>
        <taxon>Streptophyta</taxon>
        <taxon>Embryophyta</taxon>
        <taxon>Tracheophyta</taxon>
        <taxon>Spermatophyta</taxon>
        <taxon>Magnoliopsida</taxon>
        <taxon>eudicotyledons</taxon>
        <taxon>Gunneridae</taxon>
        <taxon>Pentapetalae</taxon>
        <taxon>asterids</taxon>
        <taxon>lamiids</taxon>
        <taxon>Lamiales</taxon>
        <taxon>Oleaceae</taxon>
        <taxon>Oleeae</taxon>
        <taxon>Fraxinus</taxon>
    </lineage>
</organism>
<dbReference type="Pfam" id="PF18052">
    <property type="entry name" value="Rx_N"/>
    <property type="match status" value="1"/>
</dbReference>
<keyword evidence="3" id="KW-0677">Repeat</keyword>
<dbReference type="Gene3D" id="1.20.5.4130">
    <property type="match status" value="1"/>
</dbReference>
<feature type="chain" id="PRO_5042043155" evidence="7">
    <location>
        <begin position="22"/>
        <end position="935"/>
    </location>
</feature>
<dbReference type="Proteomes" id="UP000834106">
    <property type="component" value="Chromosome 2"/>
</dbReference>
<evidence type="ECO:0000256" key="4">
    <source>
        <dbReference type="ARBA" id="ARBA00022741"/>
    </source>
</evidence>
<dbReference type="InterPro" id="IPR036388">
    <property type="entry name" value="WH-like_DNA-bd_sf"/>
</dbReference>